<evidence type="ECO:0000313" key="2">
    <source>
        <dbReference type="Proteomes" id="UP000193335"/>
    </source>
</evidence>
<dbReference type="EMBL" id="NAFL01000232">
    <property type="protein sequence ID" value="OSJ34437.1"/>
    <property type="molecule type" value="Genomic_DNA"/>
</dbReference>
<comment type="caution">
    <text evidence="1">The sequence shown here is derived from an EMBL/GenBank/DDBJ whole genome shotgun (WGS) entry which is preliminary data.</text>
</comment>
<sequence length="251" mass="27838">MKVTRLALSVIQHETHPSSNQESPGCRPGCRGASPMYTPPAFRVVDIADLHRKMREARSATLITATHEGLVGAMLPVVLDERRLHRHHLCAPGEFESAVEADADWRAMAIFAGAQAYISPSWYVTMHDTGEPYVAQLTSVMIIGAPGAPLLDDALDLRRSSDLFRPIHALRRNGHAELKDGSARIIGARPHSAPVRLNNRMANGQTHARAFGFRGVKRLEHAVRAAWIESRTRIPKRDQYIIRAISPRSDQ</sequence>
<dbReference type="Pfam" id="PF04299">
    <property type="entry name" value="FMN_bind_2"/>
    <property type="match status" value="1"/>
</dbReference>
<dbReference type="InterPro" id="IPR007396">
    <property type="entry name" value="TR_PAI2-type"/>
</dbReference>
<gene>
    <name evidence="1" type="ORF">BSZ19_12450</name>
</gene>
<dbReference type="InterPro" id="IPR012349">
    <property type="entry name" value="Split_barrel_FMN-bd"/>
</dbReference>
<accession>A0A1Y2JTN7</accession>
<proteinExistence type="predicted"/>
<evidence type="ECO:0000313" key="1">
    <source>
        <dbReference type="EMBL" id="OSJ34437.1"/>
    </source>
</evidence>
<name>A0A1Y2JTN7_BRAJP</name>
<organism evidence="1 2">
    <name type="scientific">Bradyrhizobium japonicum</name>
    <dbReference type="NCBI Taxonomy" id="375"/>
    <lineage>
        <taxon>Bacteria</taxon>
        <taxon>Pseudomonadati</taxon>
        <taxon>Pseudomonadota</taxon>
        <taxon>Alphaproteobacteria</taxon>
        <taxon>Hyphomicrobiales</taxon>
        <taxon>Nitrobacteraceae</taxon>
        <taxon>Bradyrhizobium</taxon>
    </lineage>
</organism>
<dbReference type="Proteomes" id="UP000193335">
    <property type="component" value="Unassembled WGS sequence"/>
</dbReference>
<protein>
    <recommendedName>
        <fullName evidence="3">Transcriptional regulator</fullName>
    </recommendedName>
</protein>
<reference evidence="1 2" key="1">
    <citation type="submission" date="2017-03" db="EMBL/GenBank/DDBJ databases">
        <title>Whole genome sequences of fourteen strains of Bradyrhizobium canariense and one strain of Bradyrhizobium japonicum isolated from Lupinus (Papilionoideae: Genisteae) species in Algeria.</title>
        <authorList>
            <person name="Crovadore J."/>
            <person name="Chekireb D."/>
            <person name="Brachmann A."/>
            <person name="Chablais R."/>
            <person name="Cochard B."/>
            <person name="Lefort F."/>
        </authorList>
    </citation>
    <scope>NUCLEOTIDE SEQUENCE [LARGE SCALE GENOMIC DNA]</scope>
    <source>
        <strain evidence="1 2">UBMA197</strain>
    </source>
</reference>
<evidence type="ECO:0008006" key="3">
    <source>
        <dbReference type="Google" id="ProtNLM"/>
    </source>
</evidence>
<dbReference type="AlphaFoldDB" id="A0A1Y2JTN7"/>
<dbReference type="Gene3D" id="2.30.110.10">
    <property type="entry name" value="Electron Transport, Fmn-binding Protein, Chain A"/>
    <property type="match status" value="1"/>
</dbReference>